<dbReference type="Proteomes" id="UP000230821">
    <property type="component" value="Unassembled WGS sequence"/>
</dbReference>
<accession>A0A2G6KKG3</accession>
<evidence type="ECO:0000313" key="10">
    <source>
        <dbReference type="Proteomes" id="UP000230821"/>
    </source>
</evidence>
<protein>
    <submittedName>
        <fullName evidence="9">Glutamine synthetase</fullName>
    </submittedName>
</protein>
<evidence type="ECO:0000259" key="8">
    <source>
        <dbReference type="PROSITE" id="PS51987"/>
    </source>
</evidence>
<evidence type="ECO:0000256" key="2">
    <source>
        <dbReference type="ARBA" id="ARBA00022598"/>
    </source>
</evidence>
<dbReference type="PANTHER" id="PTHR43785:SF12">
    <property type="entry name" value="TYPE-1 GLUTAMINE SYNTHETASE 2"/>
    <property type="match status" value="1"/>
</dbReference>
<dbReference type="GO" id="GO:0005524">
    <property type="term" value="F:ATP binding"/>
    <property type="evidence" value="ECO:0007669"/>
    <property type="project" value="UniProtKB-KW"/>
</dbReference>
<dbReference type="AlphaFoldDB" id="A0A2G6KKG3"/>
<dbReference type="Gene3D" id="3.10.20.70">
    <property type="entry name" value="Glutamine synthetase, N-terminal domain"/>
    <property type="match status" value="1"/>
</dbReference>
<keyword evidence="3" id="KW-0547">Nucleotide-binding</keyword>
<dbReference type="GO" id="GO:0004356">
    <property type="term" value="F:glutamine synthetase activity"/>
    <property type="evidence" value="ECO:0007669"/>
    <property type="project" value="InterPro"/>
</dbReference>
<name>A0A2G6KKG3_9BACT</name>
<dbReference type="InterPro" id="IPR008146">
    <property type="entry name" value="Gln_synth_cat_dom"/>
</dbReference>
<dbReference type="InterPro" id="IPR014746">
    <property type="entry name" value="Gln_synth/guanido_kin_cat_dom"/>
</dbReference>
<dbReference type="InterPro" id="IPR008147">
    <property type="entry name" value="Gln_synt_N"/>
</dbReference>
<dbReference type="SMART" id="SM01230">
    <property type="entry name" value="Gln-synt_C"/>
    <property type="match status" value="1"/>
</dbReference>
<evidence type="ECO:0000256" key="6">
    <source>
        <dbReference type="RuleBase" id="RU000384"/>
    </source>
</evidence>
<keyword evidence="4" id="KW-0067">ATP-binding</keyword>
<evidence type="ECO:0000313" key="9">
    <source>
        <dbReference type="EMBL" id="PIE35870.1"/>
    </source>
</evidence>
<dbReference type="Pfam" id="PF03951">
    <property type="entry name" value="Gln-synt_N"/>
    <property type="match status" value="1"/>
</dbReference>
<dbReference type="SUPFAM" id="SSF55931">
    <property type="entry name" value="Glutamine synthetase/guanido kinase"/>
    <property type="match status" value="1"/>
</dbReference>
<dbReference type="EMBL" id="PDSK01000031">
    <property type="protein sequence ID" value="PIE35870.1"/>
    <property type="molecule type" value="Genomic_DNA"/>
</dbReference>
<dbReference type="PROSITE" id="PS51986">
    <property type="entry name" value="GS_BETA_GRASP"/>
    <property type="match status" value="1"/>
</dbReference>
<dbReference type="InterPro" id="IPR036651">
    <property type="entry name" value="Gln_synt_N_sf"/>
</dbReference>
<keyword evidence="2" id="KW-0436">Ligase</keyword>
<dbReference type="InterPro" id="IPR027302">
    <property type="entry name" value="Gln_synth_N_conserv_site"/>
</dbReference>
<organism evidence="9 10">
    <name type="scientific">candidate division KSB3 bacterium</name>
    <dbReference type="NCBI Taxonomy" id="2044937"/>
    <lineage>
        <taxon>Bacteria</taxon>
        <taxon>candidate division KSB3</taxon>
    </lineage>
</organism>
<evidence type="ECO:0000256" key="1">
    <source>
        <dbReference type="ARBA" id="ARBA00009897"/>
    </source>
</evidence>
<reference evidence="9 10" key="1">
    <citation type="submission" date="2017-10" db="EMBL/GenBank/DDBJ databases">
        <title>Novel microbial diversity and functional potential in the marine mammal oral microbiome.</title>
        <authorList>
            <person name="Dudek N.K."/>
            <person name="Sun C.L."/>
            <person name="Burstein D."/>
            <person name="Kantor R.S."/>
            <person name="Aliaga Goltsman D.S."/>
            <person name="Bik E.M."/>
            <person name="Thomas B.C."/>
            <person name="Banfield J.F."/>
            <person name="Relman D.A."/>
        </authorList>
    </citation>
    <scope>NUCLEOTIDE SEQUENCE [LARGE SCALE GENOMIC DNA]</scope>
    <source>
        <strain evidence="9">DOLJORAL78_47_16</strain>
    </source>
</reference>
<dbReference type="SUPFAM" id="SSF54368">
    <property type="entry name" value="Glutamine synthetase, N-terminal domain"/>
    <property type="match status" value="1"/>
</dbReference>
<evidence type="ECO:0000256" key="3">
    <source>
        <dbReference type="ARBA" id="ARBA00022741"/>
    </source>
</evidence>
<evidence type="ECO:0000256" key="5">
    <source>
        <dbReference type="PROSITE-ProRule" id="PRU01330"/>
    </source>
</evidence>
<feature type="domain" description="GS beta-grasp" evidence="7">
    <location>
        <begin position="11"/>
        <end position="97"/>
    </location>
</feature>
<feature type="domain" description="GS catalytic" evidence="8">
    <location>
        <begin position="104"/>
        <end position="442"/>
    </location>
</feature>
<comment type="similarity">
    <text evidence="1 5 6">Belongs to the glutamine synthetase family.</text>
</comment>
<dbReference type="PROSITE" id="PS51987">
    <property type="entry name" value="GS_CATALYTIC"/>
    <property type="match status" value="1"/>
</dbReference>
<dbReference type="Pfam" id="PF00120">
    <property type="entry name" value="Gln-synt_C"/>
    <property type="match status" value="1"/>
</dbReference>
<evidence type="ECO:0000259" key="7">
    <source>
        <dbReference type="PROSITE" id="PS51986"/>
    </source>
</evidence>
<sequence length="442" mass="49317">MVDILEQVKQDNVKFVQLQFIDILGVIKSLTIPVGQLEGSLADGTWFDGSSIEGFTRIHESDMFLKPDVDTYAVIPWLSTEYGNTARFICDVCTPDNEPFEGDPRYILKKAMAEAKEMGYEFNIGPELEFFLFKKENGHLEALPHDTAGYFDLTTDDAIIIRSEMHEALSAFGIYVEALHHEVAEGQHEIDFRYDNALTTADNAVTLRFVIKAVAQKHGLHATFIPKPISGISGSGMHTHMSLFSTETGDNVFFDENAEYMLSDVAKQFIAGVLANIHGICAVTNPTVNSYKRLVPGYEAPVYLSWARINRSALIRIPRYSKGKSKATRCELRCPDPTCNPYLAFALMLKSGLAGVKAGLTPPDPVEEDLYHFTEADLAEKHIGTLPSTLAEAIESMKGSKLAKEGLGDHTFKKYLEAKQAEWDAFRLSVSQWELDTYMEVY</sequence>
<gene>
    <name evidence="9" type="ORF">CSA56_02635</name>
</gene>
<dbReference type="PANTHER" id="PTHR43785">
    <property type="entry name" value="GAMMA-GLUTAMYLPUTRESCINE SYNTHETASE"/>
    <property type="match status" value="1"/>
</dbReference>
<dbReference type="Gene3D" id="3.30.590.10">
    <property type="entry name" value="Glutamine synthetase/guanido kinase, catalytic domain"/>
    <property type="match status" value="1"/>
</dbReference>
<comment type="caution">
    <text evidence="9">The sequence shown here is derived from an EMBL/GenBank/DDBJ whole genome shotgun (WGS) entry which is preliminary data.</text>
</comment>
<dbReference type="PROSITE" id="PS00180">
    <property type="entry name" value="GLNA_1"/>
    <property type="match status" value="1"/>
</dbReference>
<dbReference type="GO" id="GO:0006542">
    <property type="term" value="P:glutamine biosynthetic process"/>
    <property type="evidence" value="ECO:0007669"/>
    <property type="project" value="InterPro"/>
</dbReference>
<proteinExistence type="inferred from homology"/>
<evidence type="ECO:0000256" key="4">
    <source>
        <dbReference type="ARBA" id="ARBA00022840"/>
    </source>
</evidence>